<dbReference type="EMBL" id="CP004350">
    <property type="protein sequence ID" value="AHI18801.1"/>
    <property type="molecule type" value="Genomic_DNA"/>
</dbReference>
<feature type="domain" description="GIY-YIG" evidence="1">
    <location>
        <begin position="186"/>
        <end position="261"/>
    </location>
</feature>
<gene>
    <name evidence="2" type="ORF">CCASEI_01080</name>
</gene>
<keyword evidence="3" id="KW-1185">Reference proteome</keyword>
<dbReference type="Pfam" id="PF01541">
    <property type="entry name" value="GIY-YIG"/>
    <property type="match status" value="1"/>
</dbReference>
<organism evidence="2 3">
    <name type="scientific">Corynebacterium casei LMG S-19264</name>
    <dbReference type="NCBI Taxonomy" id="1285583"/>
    <lineage>
        <taxon>Bacteria</taxon>
        <taxon>Bacillati</taxon>
        <taxon>Actinomycetota</taxon>
        <taxon>Actinomycetes</taxon>
        <taxon>Mycobacteriales</taxon>
        <taxon>Corynebacteriaceae</taxon>
        <taxon>Corynebacterium</taxon>
    </lineage>
</organism>
<evidence type="ECO:0000259" key="1">
    <source>
        <dbReference type="Pfam" id="PF01541"/>
    </source>
</evidence>
<sequence length="274" mass="30689">MRWTVVLTLGPIMHDAGINYGDALAIRHVFITSHDDTGERGIHIDSTAEEILTYTSSQSAATHKFPHVPPRFWLVFIREGGNQARLWKVVENHGEASNDGIRRIFTLTESERMSDLAGRLVINWRAPRTWRLNGATVANYAVETIAEAEPIPFPGFDNLILSYALLQSVIRDSKYASWRTALSSVKGIYLITDTRSGRHYIGKADGPESIHQRWHSYAANGHGGNKELKALNPDSFRFSLLRIFDPSTPNSIIDSAESHFKLALDTRIHGLNSN</sequence>
<dbReference type="Gene3D" id="3.40.1440.10">
    <property type="entry name" value="GIY-YIG endonuclease"/>
    <property type="match status" value="1"/>
</dbReference>
<protein>
    <recommendedName>
        <fullName evidence="1">GIY-YIG domain-containing protein</fullName>
    </recommendedName>
</protein>
<evidence type="ECO:0000313" key="3">
    <source>
        <dbReference type="Proteomes" id="UP000019226"/>
    </source>
</evidence>
<dbReference type="CDD" id="cd10446">
    <property type="entry name" value="GIY-YIG_unchar_1"/>
    <property type="match status" value="1"/>
</dbReference>
<name>A0ABN4CBM6_9CORY</name>
<dbReference type="Proteomes" id="UP000019226">
    <property type="component" value="Chromosome"/>
</dbReference>
<proteinExistence type="predicted"/>
<accession>A0ABN4CBM6</accession>
<dbReference type="SUPFAM" id="SSF82771">
    <property type="entry name" value="GIY-YIG endonuclease"/>
    <property type="match status" value="1"/>
</dbReference>
<dbReference type="InterPro" id="IPR000305">
    <property type="entry name" value="GIY-YIG_endonuc"/>
</dbReference>
<dbReference type="InterPro" id="IPR035901">
    <property type="entry name" value="GIY-YIG_endonuc_sf"/>
</dbReference>
<evidence type="ECO:0000313" key="2">
    <source>
        <dbReference type="EMBL" id="AHI18801.1"/>
    </source>
</evidence>
<reference evidence="3" key="1">
    <citation type="submission" date="2013-02" db="EMBL/GenBank/DDBJ databases">
        <title>The complete genome sequence of Corynebacterium casei LMG S-19264 (=DSM 44701).</title>
        <authorList>
            <person name="Ruckert C."/>
            <person name="Albersmeier A."/>
            <person name="Kalinowski J."/>
        </authorList>
    </citation>
    <scope>NUCLEOTIDE SEQUENCE [LARGE SCALE GENOMIC DNA]</scope>
    <source>
        <strain evidence="3">LMG S-19264</strain>
    </source>
</reference>